<dbReference type="GO" id="GO:0006508">
    <property type="term" value="P:proteolysis"/>
    <property type="evidence" value="ECO:0007669"/>
    <property type="project" value="UniProtKB-KW"/>
</dbReference>
<protein>
    <submittedName>
        <fullName evidence="3">Omptin family outer membrane protease</fullName>
    </submittedName>
</protein>
<name>A0A5B2VMI3_9BACT</name>
<feature type="domain" description="Protochlamydia outer membrane protein" evidence="2">
    <location>
        <begin position="33"/>
        <end position="254"/>
    </location>
</feature>
<keyword evidence="4" id="KW-1185">Reference proteome</keyword>
<accession>A0A5B2VMI3</accession>
<dbReference type="SUPFAM" id="SSF69917">
    <property type="entry name" value="OMPT-like"/>
    <property type="match status" value="1"/>
</dbReference>
<feature type="signal peptide" evidence="1">
    <location>
        <begin position="1"/>
        <end position="19"/>
    </location>
</feature>
<gene>
    <name evidence="3" type="ORF">F0L74_24570</name>
</gene>
<keyword evidence="3" id="KW-0645">Protease</keyword>
<dbReference type="InterPro" id="IPR035163">
    <property type="entry name" value="Pom"/>
</dbReference>
<reference evidence="3 4" key="1">
    <citation type="submission" date="2019-09" db="EMBL/GenBank/DDBJ databases">
        <title>Chitinophaga ginsengihumi sp. nov., isolated from soil of ginseng rhizosphere.</title>
        <authorList>
            <person name="Lee J."/>
        </authorList>
    </citation>
    <scope>NUCLEOTIDE SEQUENCE [LARGE SCALE GENOMIC DNA]</scope>
    <source>
        <strain evidence="3 4">BN140078</strain>
    </source>
</reference>
<evidence type="ECO:0000313" key="3">
    <source>
        <dbReference type="EMBL" id="KAA2239379.1"/>
    </source>
</evidence>
<dbReference type="InterPro" id="IPR020080">
    <property type="entry name" value="OM_adhesin/peptidase_omptin"/>
</dbReference>
<dbReference type="Gene3D" id="2.40.128.90">
    <property type="entry name" value="OMPT-like"/>
    <property type="match status" value="1"/>
</dbReference>
<proteinExistence type="predicted"/>
<dbReference type="InterPro" id="IPR053724">
    <property type="entry name" value="OMP_A26_sf"/>
</dbReference>
<evidence type="ECO:0000256" key="1">
    <source>
        <dbReference type="SAM" id="SignalP"/>
    </source>
</evidence>
<dbReference type="Proteomes" id="UP000324611">
    <property type="component" value="Unassembled WGS sequence"/>
</dbReference>
<dbReference type="EMBL" id="VUOC01000004">
    <property type="protein sequence ID" value="KAA2239379.1"/>
    <property type="molecule type" value="Genomic_DNA"/>
</dbReference>
<sequence length="298" mass="33307">MRCLLSAAVIMFSVGIAKAQDHTPLLEFAPSGGYQFTDLHWSIAGNTSGQSPNVLSEVKWRKLSGPLFNGRLQLNLHERLFIGGELAICQVRSGTATDLDYAGDDRQQPTYNVQFDSDEGHTNAYRFYGGYNLLVNKKYRLDVFAGYAINKEFLFLLKHDEYVPGQRNLRSTYHTSWKGISGGLSGFYQITPRLQVAGELQYSQLNYTASADWNLVAAFQHPVSFRQHAKGFDIKTSLSAIYRLNRWLSLSVAGAYSHAETGSGIDELFLDSGDIQTTRFNGAFRYVKTITAGMLIQL</sequence>
<organism evidence="3 4">
    <name type="scientific">Chitinophaga agrisoli</name>
    <dbReference type="NCBI Taxonomy" id="2607653"/>
    <lineage>
        <taxon>Bacteria</taxon>
        <taxon>Pseudomonadati</taxon>
        <taxon>Bacteroidota</taxon>
        <taxon>Chitinophagia</taxon>
        <taxon>Chitinophagales</taxon>
        <taxon>Chitinophagaceae</taxon>
        <taxon>Chitinophaga</taxon>
    </lineage>
</organism>
<feature type="chain" id="PRO_5022839676" evidence="1">
    <location>
        <begin position="20"/>
        <end position="298"/>
    </location>
</feature>
<dbReference type="AlphaFoldDB" id="A0A5B2VMI3"/>
<comment type="caution">
    <text evidence="3">The sequence shown here is derived from an EMBL/GenBank/DDBJ whole genome shotgun (WGS) entry which is preliminary data.</text>
</comment>
<keyword evidence="3" id="KW-0378">Hydrolase</keyword>
<reference evidence="3 4" key="2">
    <citation type="submission" date="2019-09" db="EMBL/GenBank/DDBJ databases">
        <authorList>
            <person name="Jin C."/>
        </authorList>
    </citation>
    <scope>NUCLEOTIDE SEQUENCE [LARGE SCALE GENOMIC DNA]</scope>
    <source>
        <strain evidence="3 4">BN140078</strain>
    </source>
</reference>
<dbReference type="GO" id="GO:0004190">
    <property type="term" value="F:aspartic-type endopeptidase activity"/>
    <property type="evidence" value="ECO:0007669"/>
    <property type="project" value="InterPro"/>
</dbReference>
<dbReference type="Pfam" id="PF17251">
    <property type="entry name" value="Pom"/>
    <property type="match status" value="1"/>
</dbReference>
<evidence type="ECO:0000259" key="2">
    <source>
        <dbReference type="Pfam" id="PF17251"/>
    </source>
</evidence>
<dbReference type="RefSeq" id="WP_149840558.1">
    <property type="nucleotide sequence ID" value="NZ_VUOC01000004.1"/>
</dbReference>
<keyword evidence="1" id="KW-0732">Signal</keyword>
<evidence type="ECO:0000313" key="4">
    <source>
        <dbReference type="Proteomes" id="UP000324611"/>
    </source>
</evidence>